<dbReference type="SUPFAM" id="SSF51735">
    <property type="entry name" value="NAD(P)-binding Rossmann-fold domains"/>
    <property type="match status" value="1"/>
</dbReference>
<dbReference type="Pfam" id="PF00106">
    <property type="entry name" value="adh_short"/>
    <property type="match status" value="1"/>
</dbReference>
<keyword evidence="1" id="KW-0472">Membrane</keyword>
<proteinExistence type="predicted"/>
<dbReference type="PRINTS" id="PR00081">
    <property type="entry name" value="GDHRDH"/>
</dbReference>
<keyword evidence="1" id="KW-1133">Transmembrane helix</keyword>
<dbReference type="GO" id="GO:0030148">
    <property type="term" value="P:sphingolipid biosynthetic process"/>
    <property type="evidence" value="ECO:0007669"/>
    <property type="project" value="TreeGrafter"/>
</dbReference>
<feature type="transmembrane region" description="Helical" evidence="1">
    <location>
        <begin position="240"/>
        <end position="259"/>
    </location>
</feature>
<dbReference type="PANTHER" id="PTHR43550:SF3">
    <property type="entry name" value="3-KETODIHYDROSPHINGOSINE REDUCTASE"/>
    <property type="match status" value="1"/>
</dbReference>
<protein>
    <recommendedName>
        <fullName evidence="4">3-dehydrosphinganine reductase</fullName>
    </recommendedName>
</protein>
<keyword evidence="1" id="KW-0812">Transmembrane</keyword>
<evidence type="ECO:0008006" key="4">
    <source>
        <dbReference type="Google" id="ProtNLM"/>
    </source>
</evidence>
<dbReference type="OrthoDB" id="37659at2759"/>
<dbReference type="GO" id="GO:0047560">
    <property type="term" value="F:3-dehydrosphinganine reductase activity"/>
    <property type="evidence" value="ECO:0007669"/>
    <property type="project" value="TreeGrafter"/>
</dbReference>
<dbReference type="InterPro" id="IPR002347">
    <property type="entry name" value="SDR_fam"/>
</dbReference>
<evidence type="ECO:0000313" key="2">
    <source>
        <dbReference type="EMBL" id="KAF6162816.1"/>
    </source>
</evidence>
<accession>A0A7J7N6P9</accession>
<gene>
    <name evidence="2" type="ORF">GIB67_029085</name>
</gene>
<dbReference type="Gene3D" id="3.40.50.720">
    <property type="entry name" value="NAD(P)-binding Rossmann-like Domain"/>
    <property type="match status" value="1"/>
</dbReference>
<dbReference type="InterPro" id="IPR036291">
    <property type="entry name" value="NAD(P)-bd_dom_sf"/>
</dbReference>
<organism evidence="2 3">
    <name type="scientific">Kingdonia uniflora</name>
    <dbReference type="NCBI Taxonomy" id="39325"/>
    <lineage>
        <taxon>Eukaryota</taxon>
        <taxon>Viridiplantae</taxon>
        <taxon>Streptophyta</taxon>
        <taxon>Embryophyta</taxon>
        <taxon>Tracheophyta</taxon>
        <taxon>Spermatophyta</taxon>
        <taxon>Magnoliopsida</taxon>
        <taxon>Ranunculales</taxon>
        <taxon>Circaeasteraceae</taxon>
        <taxon>Kingdonia</taxon>
    </lineage>
</organism>
<evidence type="ECO:0000313" key="3">
    <source>
        <dbReference type="Proteomes" id="UP000541444"/>
    </source>
</evidence>
<keyword evidence="3" id="KW-1185">Reference proteome</keyword>
<name>A0A7J7N6P9_9MAGN</name>
<dbReference type="GO" id="GO:0005789">
    <property type="term" value="C:endoplasmic reticulum membrane"/>
    <property type="evidence" value="ECO:0007669"/>
    <property type="project" value="TreeGrafter"/>
</dbReference>
<dbReference type="AlphaFoldDB" id="A0A7J7N6P9"/>
<dbReference type="EMBL" id="JACGCM010001011">
    <property type="protein sequence ID" value="KAF6162816.1"/>
    <property type="molecule type" value="Genomic_DNA"/>
</dbReference>
<dbReference type="PANTHER" id="PTHR43550">
    <property type="entry name" value="3-KETODIHYDROSPHINGOSINE REDUCTASE"/>
    <property type="match status" value="1"/>
</dbReference>
<comment type="caution">
    <text evidence="2">The sequence shown here is derived from an EMBL/GenBank/DDBJ whole genome shotgun (WGS) entry which is preliminary data.</text>
</comment>
<sequence length="280" mass="30347">METMYLLLLSTLISPLILYLIFAVTLRPRPVNIPVRDRHVFISGGSSGIGIALAYQAVLQGARVSILARNIAKLEEARDSIRRSTGVDVGIYSADVRDIVAVKRAVDEAGEIDVLICNHGVFYAEELDLQDSETVKFMVDVNLVGTLNLIKAALPAMKNRKNRGPGSIALVSSQAGQVYNKKRPKMTRIIVAQSSVMKAEKVAKITLKGIQSGTFLIHCNFQGLLLSLGSAGSAPQRSPLMAVVGIAAAVAISIITRVFQYRLYGSLERWGAQKKKLAKT</sequence>
<dbReference type="GO" id="GO:0006666">
    <property type="term" value="P:3-keto-sphinganine metabolic process"/>
    <property type="evidence" value="ECO:0007669"/>
    <property type="project" value="TreeGrafter"/>
</dbReference>
<evidence type="ECO:0000256" key="1">
    <source>
        <dbReference type="SAM" id="Phobius"/>
    </source>
</evidence>
<reference evidence="2 3" key="1">
    <citation type="journal article" date="2020" name="IScience">
        <title>Genome Sequencing of the Endangered Kingdonia uniflora (Circaeasteraceae, Ranunculales) Reveals Potential Mechanisms of Evolutionary Specialization.</title>
        <authorList>
            <person name="Sun Y."/>
            <person name="Deng T."/>
            <person name="Zhang A."/>
            <person name="Moore M.J."/>
            <person name="Landis J.B."/>
            <person name="Lin N."/>
            <person name="Zhang H."/>
            <person name="Zhang X."/>
            <person name="Huang J."/>
            <person name="Zhang X."/>
            <person name="Sun H."/>
            <person name="Wang H."/>
        </authorList>
    </citation>
    <scope>NUCLEOTIDE SEQUENCE [LARGE SCALE GENOMIC DNA]</scope>
    <source>
        <strain evidence="2">TB1705</strain>
        <tissue evidence="2">Leaf</tissue>
    </source>
</reference>
<dbReference type="Proteomes" id="UP000541444">
    <property type="component" value="Unassembled WGS sequence"/>
</dbReference>